<feature type="domain" description="ABC transporter" evidence="10">
    <location>
        <begin position="31"/>
        <end position="267"/>
    </location>
</feature>
<dbReference type="SUPFAM" id="SSF52540">
    <property type="entry name" value="P-loop containing nucleoside triphosphate hydrolases"/>
    <property type="match status" value="2"/>
</dbReference>
<dbReference type="CDD" id="cd03215">
    <property type="entry name" value="ABC_Carb_Monos_II"/>
    <property type="match status" value="1"/>
</dbReference>
<keyword evidence="3" id="KW-0997">Cell inner membrane</keyword>
<feature type="domain" description="ABC transporter" evidence="10">
    <location>
        <begin position="267"/>
        <end position="518"/>
    </location>
</feature>
<dbReference type="SMART" id="SM00382">
    <property type="entry name" value="AAA"/>
    <property type="match status" value="2"/>
</dbReference>
<dbReference type="Proteomes" id="UP000321121">
    <property type="component" value="Unassembled WGS sequence"/>
</dbReference>
<gene>
    <name evidence="11" type="primary">araG</name>
    <name evidence="11" type="ORF">HHA04nite_12040</name>
</gene>
<dbReference type="InterPro" id="IPR003439">
    <property type="entry name" value="ABC_transporter-like_ATP-bd"/>
</dbReference>
<accession>A0ABQ0U2N7</accession>
<dbReference type="CDD" id="cd03216">
    <property type="entry name" value="ABC_Carb_Monos_I"/>
    <property type="match status" value="1"/>
</dbReference>
<dbReference type="GO" id="GO:0005524">
    <property type="term" value="F:ATP binding"/>
    <property type="evidence" value="ECO:0007669"/>
    <property type="project" value="UniProtKB-KW"/>
</dbReference>
<evidence type="ECO:0000259" key="10">
    <source>
        <dbReference type="PROSITE" id="PS50893"/>
    </source>
</evidence>
<protein>
    <submittedName>
        <fullName evidence="11">L-arabinose ABC transporter ATP-binding protein AraG</fullName>
    </submittedName>
</protein>
<keyword evidence="8" id="KW-1278">Translocase</keyword>
<keyword evidence="12" id="KW-1185">Reference proteome</keyword>
<evidence type="ECO:0000256" key="7">
    <source>
        <dbReference type="ARBA" id="ARBA00022840"/>
    </source>
</evidence>
<keyword evidence="6" id="KW-0547">Nucleotide-binding</keyword>
<evidence type="ECO:0000256" key="5">
    <source>
        <dbReference type="ARBA" id="ARBA00022737"/>
    </source>
</evidence>
<keyword evidence="1" id="KW-0813">Transport</keyword>
<reference evidence="11 12" key="1">
    <citation type="submission" date="2019-07" db="EMBL/GenBank/DDBJ databases">
        <title>Whole genome shotgun sequence of Halomonas halophila NBRC 102604.</title>
        <authorList>
            <person name="Hosoyama A."/>
            <person name="Uohara A."/>
            <person name="Ohji S."/>
            <person name="Ichikawa N."/>
        </authorList>
    </citation>
    <scope>NUCLEOTIDE SEQUENCE [LARGE SCALE GENOMIC DNA]</scope>
    <source>
        <strain evidence="11 12">NBRC 102604</strain>
    </source>
</reference>
<proteinExistence type="predicted"/>
<evidence type="ECO:0000256" key="2">
    <source>
        <dbReference type="ARBA" id="ARBA00022475"/>
    </source>
</evidence>
<dbReference type="NCBIfam" id="NF008442">
    <property type="entry name" value="PRK11288.1"/>
    <property type="match status" value="1"/>
</dbReference>
<sequence>MSSASESARPDREGPGSFIVQESAAMTDPYLRFDGISVEFPGVRALDGVSFAAHAGQVHALMGENGAGKSTLLKVLSGVNRVTEGALWLGGECHVFANARQALRQGIAIIYQELTLSPNLSVAENLLLGQLPARRGFVDRRRMRDEALRILRDLGEDEIHPSTKVRDLSIGQQQMIEIGRALLRDAKVIAFDEPTSSLSVQETRQLKRIVQRLRDEGRVVLYVTHRMEEVFEMCDAVTVFRDGQHIRTHDSLEALDHDTLVSEMVGRDIDDVYGYRAREAGEELMAIDAIDGKGLSEPVSFSVRRGEVFGLFGLVGAGRSELMRLVCGVERQKSGEVRFAGQPRHFRTPGEAIRAGIAMCPEDRKSQGIFPIASVTDNLNVSCRRFYKRWGLFRQPSRELANTREYIDRLSIKTPGPRTRISTLSGGNQQKVILARWLSEEIELFVMDEPTRGIDVGARRDIYTLLYDLADQGKSVVVISSDLAEVSSICDRIGVMRDGALVDVVARDEATPERLLGLALPA</sequence>
<dbReference type="InterPro" id="IPR050107">
    <property type="entry name" value="ABC_carbohydrate_import_ATPase"/>
</dbReference>
<keyword evidence="9" id="KW-0472">Membrane</keyword>
<dbReference type="InterPro" id="IPR017871">
    <property type="entry name" value="ABC_transporter-like_CS"/>
</dbReference>
<evidence type="ECO:0000256" key="1">
    <source>
        <dbReference type="ARBA" id="ARBA00022448"/>
    </source>
</evidence>
<keyword evidence="5" id="KW-0677">Repeat</keyword>
<evidence type="ECO:0000313" key="12">
    <source>
        <dbReference type="Proteomes" id="UP000321121"/>
    </source>
</evidence>
<dbReference type="PANTHER" id="PTHR43790:SF6">
    <property type="entry name" value="ARABINOSE IMPORT ATP-BINDING PROTEIN ARAG"/>
    <property type="match status" value="1"/>
</dbReference>
<evidence type="ECO:0000256" key="6">
    <source>
        <dbReference type="ARBA" id="ARBA00022741"/>
    </source>
</evidence>
<dbReference type="PROSITE" id="PS00211">
    <property type="entry name" value="ABC_TRANSPORTER_1"/>
    <property type="match status" value="1"/>
</dbReference>
<keyword evidence="2" id="KW-1003">Cell membrane</keyword>
<keyword evidence="7 11" id="KW-0067">ATP-binding</keyword>
<name>A0ABQ0U2N7_9GAMM</name>
<dbReference type="InterPro" id="IPR003593">
    <property type="entry name" value="AAA+_ATPase"/>
</dbReference>
<keyword evidence="4" id="KW-0762">Sugar transport</keyword>
<dbReference type="InterPro" id="IPR027417">
    <property type="entry name" value="P-loop_NTPase"/>
</dbReference>
<comment type="caution">
    <text evidence="11">The sequence shown here is derived from an EMBL/GenBank/DDBJ whole genome shotgun (WGS) entry which is preliminary data.</text>
</comment>
<evidence type="ECO:0000256" key="8">
    <source>
        <dbReference type="ARBA" id="ARBA00022967"/>
    </source>
</evidence>
<dbReference type="PANTHER" id="PTHR43790">
    <property type="entry name" value="CARBOHYDRATE TRANSPORT ATP-BINDING PROTEIN MG119-RELATED"/>
    <property type="match status" value="1"/>
</dbReference>
<evidence type="ECO:0000313" key="11">
    <source>
        <dbReference type="EMBL" id="GEK72660.1"/>
    </source>
</evidence>
<evidence type="ECO:0000256" key="4">
    <source>
        <dbReference type="ARBA" id="ARBA00022597"/>
    </source>
</evidence>
<evidence type="ECO:0000256" key="3">
    <source>
        <dbReference type="ARBA" id="ARBA00022519"/>
    </source>
</evidence>
<dbReference type="Pfam" id="PF00005">
    <property type="entry name" value="ABC_tran"/>
    <property type="match status" value="2"/>
</dbReference>
<dbReference type="PROSITE" id="PS50893">
    <property type="entry name" value="ABC_TRANSPORTER_2"/>
    <property type="match status" value="2"/>
</dbReference>
<organism evidence="11 12">
    <name type="scientific">Halomonas halophila</name>
    <dbReference type="NCBI Taxonomy" id="29573"/>
    <lineage>
        <taxon>Bacteria</taxon>
        <taxon>Pseudomonadati</taxon>
        <taxon>Pseudomonadota</taxon>
        <taxon>Gammaproteobacteria</taxon>
        <taxon>Oceanospirillales</taxon>
        <taxon>Halomonadaceae</taxon>
        <taxon>Halomonas</taxon>
    </lineage>
</organism>
<dbReference type="EMBL" id="BJUS01000009">
    <property type="protein sequence ID" value="GEK72660.1"/>
    <property type="molecule type" value="Genomic_DNA"/>
</dbReference>
<dbReference type="Gene3D" id="3.40.50.300">
    <property type="entry name" value="P-loop containing nucleotide triphosphate hydrolases"/>
    <property type="match status" value="2"/>
</dbReference>
<evidence type="ECO:0000256" key="9">
    <source>
        <dbReference type="ARBA" id="ARBA00023136"/>
    </source>
</evidence>